<evidence type="ECO:0000313" key="3">
    <source>
        <dbReference type="EMBL" id="HJF34341.1"/>
    </source>
</evidence>
<organism evidence="3 4">
    <name type="scientific">Sporosarcina psychrophila</name>
    <name type="common">Bacillus psychrophilus</name>
    <dbReference type="NCBI Taxonomy" id="1476"/>
    <lineage>
        <taxon>Bacteria</taxon>
        <taxon>Bacillati</taxon>
        <taxon>Bacillota</taxon>
        <taxon>Bacilli</taxon>
        <taxon>Bacillales</taxon>
        <taxon>Caryophanaceae</taxon>
        <taxon>Sporosarcina</taxon>
    </lineage>
</organism>
<reference evidence="3" key="1">
    <citation type="journal article" date="2021" name="PeerJ">
        <title>Extensive microbial diversity within the chicken gut microbiome revealed by metagenomics and culture.</title>
        <authorList>
            <person name="Gilroy R."/>
            <person name="Ravi A."/>
            <person name="Getino M."/>
            <person name="Pursley I."/>
            <person name="Horton D.L."/>
            <person name="Alikhan N.F."/>
            <person name="Baker D."/>
            <person name="Gharbi K."/>
            <person name="Hall N."/>
            <person name="Watson M."/>
            <person name="Adriaenssens E.M."/>
            <person name="Foster-Nyarko E."/>
            <person name="Jarju S."/>
            <person name="Secka A."/>
            <person name="Antonio M."/>
            <person name="Oren A."/>
            <person name="Chaudhuri R.R."/>
            <person name="La Ragione R."/>
            <person name="Hildebrand F."/>
            <person name="Pallen M.J."/>
        </authorList>
    </citation>
    <scope>NUCLEOTIDE SEQUENCE</scope>
    <source>
        <strain evidence="3">CHK171-7178</strain>
    </source>
</reference>
<accession>A0A921G3F2</accession>
<keyword evidence="3" id="KW-0238">DNA-binding</keyword>
<dbReference type="InterPro" id="IPR016032">
    <property type="entry name" value="Sig_transdc_resp-reg_C-effctor"/>
</dbReference>
<protein>
    <submittedName>
        <fullName evidence="3">DNA-binding response regulator</fullName>
    </submittedName>
</protein>
<gene>
    <name evidence="3" type="ORF">K8V56_21470</name>
</gene>
<dbReference type="SUPFAM" id="SSF46894">
    <property type="entry name" value="C-terminal effector domain of the bipartite response regulators"/>
    <property type="match status" value="1"/>
</dbReference>
<dbReference type="AlphaFoldDB" id="A0A921G3F2"/>
<keyword evidence="2" id="KW-0804">Transcription</keyword>
<reference evidence="3" key="2">
    <citation type="submission" date="2021-09" db="EMBL/GenBank/DDBJ databases">
        <authorList>
            <person name="Gilroy R."/>
        </authorList>
    </citation>
    <scope>NUCLEOTIDE SEQUENCE</scope>
    <source>
        <strain evidence="3">CHK171-7178</strain>
    </source>
</reference>
<dbReference type="EMBL" id="DYWT01000318">
    <property type="protein sequence ID" value="HJF34341.1"/>
    <property type="molecule type" value="Genomic_DNA"/>
</dbReference>
<sequence>MTEKQIEQLLKDYHWMINSVRIMREGLNEVGGNFTAQYGLEAAMPKAAGGHSDPIYQEFSRREKRWKKISDYEQKIKMVQDNIHLITVDREIEVLHWLLEGKSLRWIGNHMALSDRHIGRIKDTIIRKMSQMSDTSEK</sequence>
<proteinExistence type="predicted"/>
<dbReference type="GO" id="GO:0003677">
    <property type="term" value="F:DNA binding"/>
    <property type="evidence" value="ECO:0007669"/>
    <property type="project" value="UniProtKB-KW"/>
</dbReference>
<keyword evidence="1" id="KW-0805">Transcription regulation</keyword>
<dbReference type="Proteomes" id="UP000698173">
    <property type="component" value="Unassembled WGS sequence"/>
</dbReference>
<dbReference type="GO" id="GO:0006355">
    <property type="term" value="P:regulation of DNA-templated transcription"/>
    <property type="evidence" value="ECO:0007669"/>
    <property type="project" value="InterPro"/>
</dbReference>
<evidence type="ECO:0000256" key="2">
    <source>
        <dbReference type="ARBA" id="ARBA00023163"/>
    </source>
</evidence>
<evidence type="ECO:0000313" key="4">
    <source>
        <dbReference type="Proteomes" id="UP000698173"/>
    </source>
</evidence>
<name>A0A921G3F2_SPOPS</name>
<evidence type="ECO:0000256" key="1">
    <source>
        <dbReference type="ARBA" id="ARBA00023015"/>
    </source>
</evidence>
<comment type="caution">
    <text evidence="3">The sequence shown here is derived from an EMBL/GenBank/DDBJ whole genome shotgun (WGS) entry which is preliminary data.</text>
</comment>